<dbReference type="AlphaFoldDB" id="A0A329QGH1"/>
<dbReference type="InterPro" id="IPR002575">
    <property type="entry name" value="Aminoglycoside_PTrfase"/>
</dbReference>
<proteinExistence type="inferred from homology"/>
<name>A0A329QGH1_9BACL</name>
<evidence type="ECO:0000313" key="4">
    <source>
        <dbReference type="Proteomes" id="UP000250642"/>
    </source>
</evidence>
<comment type="similarity">
    <text evidence="1">Belongs to the pseudomonas-type ThrB family.</text>
</comment>
<evidence type="ECO:0000259" key="2">
    <source>
        <dbReference type="Pfam" id="PF01636"/>
    </source>
</evidence>
<reference evidence="3 4" key="1">
    <citation type="submission" date="2018-04" db="EMBL/GenBank/DDBJ databases">
        <title>Paenibacillus taichungensis Genome sequencing and assembly.</title>
        <authorList>
            <person name="Xu J."/>
            <person name="Rensing C."/>
            <person name="Mazhar H.S."/>
        </authorList>
    </citation>
    <scope>NUCLEOTIDE SEQUENCE [LARGE SCALE GENOMIC DNA]</scope>
    <source>
        <strain evidence="3 4">NC1</strain>
    </source>
</reference>
<dbReference type="Proteomes" id="UP000250642">
    <property type="component" value="Unassembled WGS sequence"/>
</dbReference>
<dbReference type="PANTHER" id="PTHR21064:SF6">
    <property type="entry name" value="AMINOGLYCOSIDE PHOSPHOTRANSFERASE DOMAIN-CONTAINING PROTEIN"/>
    <property type="match status" value="1"/>
</dbReference>
<dbReference type="Gene3D" id="3.90.1200.10">
    <property type="match status" value="1"/>
</dbReference>
<evidence type="ECO:0000256" key="1">
    <source>
        <dbReference type="ARBA" id="ARBA00038240"/>
    </source>
</evidence>
<accession>A0A329QGH1</accession>
<organism evidence="3 4">
    <name type="scientific">Paenibacillus taichungensis</name>
    <dbReference type="NCBI Taxonomy" id="484184"/>
    <lineage>
        <taxon>Bacteria</taxon>
        <taxon>Bacillati</taxon>
        <taxon>Bacillota</taxon>
        <taxon>Bacilli</taxon>
        <taxon>Bacillales</taxon>
        <taxon>Paenibacillaceae</taxon>
        <taxon>Paenibacillus</taxon>
    </lineage>
</organism>
<dbReference type="PANTHER" id="PTHR21064">
    <property type="entry name" value="AMINOGLYCOSIDE PHOSPHOTRANSFERASE DOMAIN-CONTAINING PROTEIN-RELATED"/>
    <property type="match status" value="1"/>
</dbReference>
<dbReference type="Pfam" id="PF01636">
    <property type="entry name" value="APH"/>
    <property type="match status" value="1"/>
</dbReference>
<evidence type="ECO:0000313" key="3">
    <source>
        <dbReference type="EMBL" id="RAW11535.1"/>
    </source>
</evidence>
<dbReference type="RefSeq" id="WP_113055539.1">
    <property type="nucleotide sequence ID" value="NZ_QEVW01000018.1"/>
</dbReference>
<dbReference type="InterPro" id="IPR050249">
    <property type="entry name" value="Pseudomonas-type_ThrB"/>
</dbReference>
<dbReference type="GO" id="GO:0009088">
    <property type="term" value="P:threonine biosynthetic process"/>
    <property type="evidence" value="ECO:0007669"/>
    <property type="project" value="TreeGrafter"/>
</dbReference>
<feature type="domain" description="Aminoglycoside phosphotransferase" evidence="2">
    <location>
        <begin position="38"/>
        <end position="233"/>
    </location>
</feature>
<comment type="caution">
    <text evidence="3">The sequence shown here is derived from an EMBL/GenBank/DDBJ whole genome shotgun (WGS) entry which is preliminary data.</text>
</comment>
<dbReference type="GO" id="GO:0004413">
    <property type="term" value="F:homoserine kinase activity"/>
    <property type="evidence" value="ECO:0007669"/>
    <property type="project" value="TreeGrafter"/>
</dbReference>
<sequence length="367" mass="42474">MDKKIKLLYTQDILRQSAQCFGIREDSIFELNGFQNFVYSGVIGNREVILRIAHVTHRNELLTRAEQEFITFLADRGMKVAKPIQSLSGDFIHIIDESFVVTAFEKAPGRNAVIAEESNTFYENIGQMVGKIHKFSLHYSSQHSRYEWNDNALLASFKKYCPLELHDNFDRLITEVSALPKEKDTYGLIHGDISPGNYLNDGDKAFVIDYDDAEYSWFVSDIATPLFYEIPIPWVVSGDVRKEIAKRYYCNFLNGYCRENTVSQGWLNKIPLFINLRQTRVLAAFYRSRDFNAPDWSEWDEQARRFYYENLLNNTSILIWTFCVNGYDNLTKAEKEGPSHKGWPLNLPLQTAPRTVISVIQINSIEP</sequence>
<dbReference type="SUPFAM" id="SSF56112">
    <property type="entry name" value="Protein kinase-like (PK-like)"/>
    <property type="match status" value="1"/>
</dbReference>
<dbReference type="EMBL" id="QEVW01000018">
    <property type="protein sequence ID" value="RAW11535.1"/>
    <property type="molecule type" value="Genomic_DNA"/>
</dbReference>
<dbReference type="InterPro" id="IPR011009">
    <property type="entry name" value="Kinase-like_dom_sf"/>
</dbReference>
<protein>
    <recommendedName>
        <fullName evidence="2">Aminoglycoside phosphotransferase domain-containing protein</fullName>
    </recommendedName>
</protein>
<gene>
    <name evidence="3" type="ORF">DC345_25195</name>
</gene>